<sequence>MFSSIRLTSIVIQASIYLVSLTLFTTFAQCNQIILDNDFNVNNDIEQIRTVGDKTLRNKLERRHMEPCTTEPNSTKQNSSCSNNYVCIQSTCRCPLGYGIAKVVNSIDTIQPCVKFSQLKCDKHVQCQDVDENMICTSESMCQCRVGYEIDAKSGYCRKTLKTNYATNIAQIRTANTSLIEAAFKQKGQYFIQNAECRTNSDCNQTSFVYCYRGRCKCWPEFQFISGRNLSPIINNTNNERMDRQETNVEIGDWPNGTIHKWASIMESNPEYGHCVRKLCQVDSQCQTVDNPNLICNNTICECRYNYVMKPDTKICKRYPIRRQSCDLTCRIIGGLFASIFLLTLIYWCFYCCYSVVKNFRNHRMDVPCPESQYLPEIYDFESNDYERYLSSNTLVRNSRTNNPSRFSVNLTTFLRIPFNDDPPSYSQAMADETLPDYDAVMELQQLRKSSSDETKSE</sequence>
<feature type="transmembrane region" description="Helical" evidence="1">
    <location>
        <begin position="332"/>
        <end position="357"/>
    </location>
</feature>
<keyword evidence="3" id="KW-1185">Reference proteome</keyword>
<keyword evidence="1" id="KW-1133">Transmembrane helix</keyword>
<evidence type="ECO:0000256" key="1">
    <source>
        <dbReference type="SAM" id="Phobius"/>
    </source>
</evidence>
<keyword evidence="1" id="KW-0812">Transmembrane</keyword>
<reference evidence="2" key="1">
    <citation type="submission" date="2022-12" db="EMBL/GenBank/DDBJ databases">
        <title>Genome assemblies of Blomia tropicalis.</title>
        <authorList>
            <person name="Cui Y."/>
        </authorList>
    </citation>
    <scope>NUCLEOTIDE SEQUENCE</scope>
    <source>
        <tissue evidence="2">Adult mites</tissue>
    </source>
</reference>
<accession>A0A9Q0M6C7</accession>
<evidence type="ECO:0000313" key="2">
    <source>
        <dbReference type="EMBL" id="KAJ6219674.1"/>
    </source>
</evidence>
<evidence type="ECO:0000313" key="3">
    <source>
        <dbReference type="Proteomes" id="UP001142055"/>
    </source>
</evidence>
<dbReference type="AlphaFoldDB" id="A0A9Q0M6C7"/>
<organism evidence="2 3">
    <name type="scientific">Blomia tropicalis</name>
    <name type="common">Mite</name>
    <dbReference type="NCBI Taxonomy" id="40697"/>
    <lineage>
        <taxon>Eukaryota</taxon>
        <taxon>Metazoa</taxon>
        <taxon>Ecdysozoa</taxon>
        <taxon>Arthropoda</taxon>
        <taxon>Chelicerata</taxon>
        <taxon>Arachnida</taxon>
        <taxon>Acari</taxon>
        <taxon>Acariformes</taxon>
        <taxon>Sarcoptiformes</taxon>
        <taxon>Astigmata</taxon>
        <taxon>Glycyphagoidea</taxon>
        <taxon>Echimyopodidae</taxon>
        <taxon>Blomia</taxon>
    </lineage>
</organism>
<name>A0A9Q0M6C7_BLOTA</name>
<evidence type="ECO:0008006" key="4">
    <source>
        <dbReference type="Google" id="ProtNLM"/>
    </source>
</evidence>
<proteinExistence type="predicted"/>
<comment type="caution">
    <text evidence="2">The sequence shown here is derived from an EMBL/GenBank/DDBJ whole genome shotgun (WGS) entry which is preliminary data.</text>
</comment>
<protein>
    <recommendedName>
        <fullName evidence="4">EB domain-containing protein</fullName>
    </recommendedName>
</protein>
<keyword evidence="1" id="KW-0472">Membrane</keyword>
<dbReference type="Proteomes" id="UP001142055">
    <property type="component" value="Chromosome 2"/>
</dbReference>
<dbReference type="EMBL" id="JAPWDV010000002">
    <property type="protein sequence ID" value="KAJ6219674.1"/>
    <property type="molecule type" value="Genomic_DNA"/>
</dbReference>
<gene>
    <name evidence="2" type="ORF">RDWZM_005486</name>
</gene>